<feature type="transmembrane region" description="Helical" evidence="7">
    <location>
        <begin position="179"/>
        <end position="200"/>
    </location>
</feature>
<comment type="subcellular location">
    <subcellularLocation>
        <location evidence="1">Membrane</location>
        <topology evidence="1">Multi-pass membrane protein</topology>
    </subcellularLocation>
</comment>
<dbReference type="OrthoDB" id="1601at2759"/>
<feature type="transmembrane region" description="Helical" evidence="7">
    <location>
        <begin position="234"/>
        <end position="253"/>
    </location>
</feature>
<evidence type="ECO:0000256" key="7">
    <source>
        <dbReference type="SAM" id="Phobius"/>
    </source>
</evidence>
<feature type="transmembrane region" description="Helical" evidence="7">
    <location>
        <begin position="145"/>
        <end position="167"/>
    </location>
</feature>
<evidence type="ECO:0000256" key="6">
    <source>
        <dbReference type="ARBA" id="ARBA00023136"/>
    </source>
</evidence>
<dbReference type="PANTHER" id="PTHR10778:SF13">
    <property type="entry name" value="ADENOSINE 3'-PHOSPHO 5'-PHOSPHOSULFATE TRANSPORTER 1"/>
    <property type="match status" value="1"/>
</dbReference>
<dbReference type="InterPro" id="IPR037185">
    <property type="entry name" value="EmrE-like"/>
</dbReference>
<feature type="transmembrane region" description="Helical" evidence="7">
    <location>
        <begin position="79"/>
        <end position="96"/>
    </location>
</feature>
<evidence type="ECO:0000313" key="8">
    <source>
        <dbReference type="EMBL" id="KIZ01569.1"/>
    </source>
</evidence>
<evidence type="ECO:0000256" key="1">
    <source>
        <dbReference type="ARBA" id="ARBA00004141"/>
    </source>
</evidence>
<dbReference type="Proteomes" id="UP000054498">
    <property type="component" value="Unassembled WGS sequence"/>
</dbReference>
<dbReference type="Pfam" id="PF08449">
    <property type="entry name" value="UAA"/>
    <property type="match status" value="1"/>
</dbReference>
<dbReference type="PANTHER" id="PTHR10778">
    <property type="entry name" value="SOLUTE CARRIER FAMILY 35 MEMBER B"/>
    <property type="match status" value="1"/>
</dbReference>
<feature type="transmembrane region" description="Helical" evidence="7">
    <location>
        <begin position="45"/>
        <end position="67"/>
    </location>
</feature>
<dbReference type="GeneID" id="25739266"/>
<reference evidence="8 9" key="1">
    <citation type="journal article" date="2013" name="BMC Genomics">
        <title>Reconstruction of the lipid metabolism for the microalga Monoraphidium neglectum from its genome sequence reveals characteristics suitable for biofuel production.</title>
        <authorList>
            <person name="Bogen C."/>
            <person name="Al-Dilaimi A."/>
            <person name="Albersmeier A."/>
            <person name="Wichmann J."/>
            <person name="Grundmann M."/>
            <person name="Rupp O."/>
            <person name="Lauersen K.J."/>
            <person name="Blifernez-Klassen O."/>
            <person name="Kalinowski J."/>
            <person name="Goesmann A."/>
            <person name="Mussgnug J.H."/>
            <person name="Kruse O."/>
        </authorList>
    </citation>
    <scope>NUCLEOTIDE SEQUENCE [LARGE SCALE GENOMIC DNA]</scope>
    <source>
        <strain evidence="8 9">SAG 48.87</strain>
    </source>
</reference>
<accession>A0A0D2L2T7</accession>
<dbReference type="InterPro" id="IPR013657">
    <property type="entry name" value="SCL35B1-4/HUT1"/>
</dbReference>
<dbReference type="KEGG" id="mng:MNEG_6390"/>
<organism evidence="8 9">
    <name type="scientific">Monoraphidium neglectum</name>
    <dbReference type="NCBI Taxonomy" id="145388"/>
    <lineage>
        <taxon>Eukaryota</taxon>
        <taxon>Viridiplantae</taxon>
        <taxon>Chlorophyta</taxon>
        <taxon>core chlorophytes</taxon>
        <taxon>Chlorophyceae</taxon>
        <taxon>CS clade</taxon>
        <taxon>Sphaeropleales</taxon>
        <taxon>Selenastraceae</taxon>
        <taxon>Monoraphidium</taxon>
    </lineage>
</organism>
<evidence type="ECO:0000256" key="4">
    <source>
        <dbReference type="ARBA" id="ARBA00022692"/>
    </source>
</evidence>
<protein>
    <submittedName>
        <fullName evidence="8">Uncharacterized protein</fullName>
    </submittedName>
</protein>
<keyword evidence="6 7" id="KW-0472">Membrane</keyword>
<dbReference type="GO" id="GO:0046964">
    <property type="term" value="F:3'-phosphoadenosine 5'-phosphosulfate transmembrane transporter activity"/>
    <property type="evidence" value="ECO:0007669"/>
    <property type="project" value="TreeGrafter"/>
</dbReference>
<proteinExistence type="inferred from homology"/>
<keyword evidence="3" id="KW-0813">Transport</keyword>
<dbReference type="AlphaFoldDB" id="A0A0D2L2T7"/>
<keyword evidence="5 7" id="KW-1133">Transmembrane helix</keyword>
<dbReference type="SUPFAM" id="SSF103481">
    <property type="entry name" value="Multidrug resistance efflux transporter EmrE"/>
    <property type="match status" value="1"/>
</dbReference>
<evidence type="ECO:0000313" key="9">
    <source>
        <dbReference type="Proteomes" id="UP000054498"/>
    </source>
</evidence>
<sequence>MLNSHGLQARGMYSQLRPVAPLLSYATVSLSNVIASTCQYEALKYVSFSVATLGKCAKMFPVMLWGAVMLRKRYTWRDAALAVAITGGCFAFFTLGPTASRVARGADVSGLGLALMAGYLLADGYTSTFQQRLFSGYEMSSLNQVLYTGLCSIALSSFGLISSGQLAGTLRFLTNHPEAIFHILSLSLAATCGSLCISFIIKSFGALTLATVMTTRQVLSIALSAIVFRSALTPAQWASAAVVMLALYAKGFMSKGKSGSKQKQAD</sequence>
<name>A0A0D2L2T7_9CHLO</name>
<dbReference type="GO" id="GO:0000139">
    <property type="term" value="C:Golgi membrane"/>
    <property type="evidence" value="ECO:0007669"/>
    <property type="project" value="TreeGrafter"/>
</dbReference>
<keyword evidence="4 7" id="KW-0812">Transmembrane</keyword>
<dbReference type="GO" id="GO:0005789">
    <property type="term" value="C:endoplasmic reticulum membrane"/>
    <property type="evidence" value="ECO:0007669"/>
    <property type="project" value="TreeGrafter"/>
</dbReference>
<comment type="similarity">
    <text evidence="2">Belongs to the nucleotide-sugar transporter family. UDP-galactose:UMP antiporter (TC 2.A.7.11) subfamily.</text>
</comment>
<evidence type="ECO:0000256" key="5">
    <source>
        <dbReference type="ARBA" id="ARBA00022989"/>
    </source>
</evidence>
<evidence type="ECO:0000256" key="2">
    <source>
        <dbReference type="ARBA" id="ARBA00008349"/>
    </source>
</evidence>
<dbReference type="RefSeq" id="XP_013900588.1">
    <property type="nucleotide sequence ID" value="XM_014045134.1"/>
</dbReference>
<evidence type="ECO:0000256" key="3">
    <source>
        <dbReference type="ARBA" id="ARBA00022448"/>
    </source>
</evidence>
<keyword evidence="9" id="KW-1185">Reference proteome</keyword>
<dbReference type="EMBL" id="KK101251">
    <property type="protein sequence ID" value="KIZ01569.1"/>
    <property type="molecule type" value="Genomic_DNA"/>
</dbReference>
<gene>
    <name evidence="8" type="ORF">MNEG_6390</name>
</gene>
<feature type="transmembrane region" description="Helical" evidence="7">
    <location>
        <begin position="108"/>
        <end position="125"/>
    </location>
</feature>